<proteinExistence type="predicted"/>
<reference evidence="2 3" key="1">
    <citation type="journal article" date="2018" name="Nat. Genet.">
        <title>Extensive intraspecific gene order and gene structural variations between Mo17 and other maize genomes.</title>
        <authorList>
            <person name="Sun S."/>
            <person name="Zhou Y."/>
            <person name="Chen J."/>
            <person name="Shi J."/>
            <person name="Zhao H."/>
            <person name="Zhao H."/>
            <person name="Song W."/>
            <person name="Zhang M."/>
            <person name="Cui Y."/>
            <person name="Dong X."/>
            <person name="Liu H."/>
            <person name="Ma X."/>
            <person name="Jiao Y."/>
            <person name="Wang B."/>
            <person name="Wei X."/>
            <person name="Stein J.C."/>
            <person name="Glaubitz J.C."/>
            <person name="Lu F."/>
            <person name="Yu G."/>
            <person name="Liang C."/>
            <person name="Fengler K."/>
            <person name="Li B."/>
            <person name="Rafalski A."/>
            <person name="Schnable P.S."/>
            <person name="Ware D.H."/>
            <person name="Buckler E.S."/>
            <person name="Lai J."/>
        </authorList>
    </citation>
    <scope>NUCLEOTIDE SEQUENCE [LARGE SCALE GENOMIC DNA]</scope>
    <source>
        <strain evidence="3">cv. Missouri 17</strain>
        <tissue evidence="2">Seedling</tissue>
    </source>
</reference>
<name>A0A3L6FKT6_MAIZE</name>
<comment type="caution">
    <text evidence="2">The sequence shown here is derived from an EMBL/GenBank/DDBJ whole genome shotgun (WGS) entry which is preliminary data.</text>
</comment>
<dbReference type="PANTHER" id="PTHR33065:SF212">
    <property type="entry name" value="DUF6598 DOMAIN-CONTAINING PROTEIN"/>
    <property type="match status" value="1"/>
</dbReference>
<dbReference type="PANTHER" id="PTHR33065">
    <property type="entry name" value="OS07G0486400 PROTEIN"/>
    <property type="match status" value="1"/>
</dbReference>
<dbReference type="InterPro" id="IPR046533">
    <property type="entry name" value="DUF6598"/>
</dbReference>
<gene>
    <name evidence="2" type="ORF">Zm00014a_000585</name>
</gene>
<organism evidence="2 3">
    <name type="scientific">Zea mays</name>
    <name type="common">Maize</name>
    <dbReference type="NCBI Taxonomy" id="4577"/>
    <lineage>
        <taxon>Eukaryota</taxon>
        <taxon>Viridiplantae</taxon>
        <taxon>Streptophyta</taxon>
        <taxon>Embryophyta</taxon>
        <taxon>Tracheophyta</taxon>
        <taxon>Spermatophyta</taxon>
        <taxon>Magnoliopsida</taxon>
        <taxon>Liliopsida</taxon>
        <taxon>Poales</taxon>
        <taxon>Poaceae</taxon>
        <taxon>PACMAD clade</taxon>
        <taxon>Panicoideae</taxon>
        <taxon>Andropogonodae</taxon>
        <taxon>Andropogoneae</taxon>
        <taxon>Tripsacinae</taxon>
        <taxon>Zea</taxon>
    </lineage>
</organism>
<accession>A0A3L6FKT6</accession>
<protein>
    <recommendedName>
        <fullName evidence="1">DUF6598 domain-containing protein</fullName>
    </recommendedName>
</protein>
<dbReference type="EMBL" id="NCVQ01000004">
    <property type="protein sequence ID" value="PWZ33573.1"/>
    <property type="molecule type" value="Genomic_DNA"/>
</dbReference>
<dbReference type="Pfam" id="PF20241">
    <property type="entry name" value="DUF6598"/>
    <property type="match status" value="1"/>
</dbReference>
<sequence length="311" mass="34036">MATTTTSGIKGDDDETSSLAKACNDEQDGRTAAVHGDKHTRKKTGHDIFLRCGDGPPGMPFHGEKCIALRTAMKLAKIDVDGGPIELYGYMATRDVLEPLLNYVVNVSRNDPIIIEQGSLIEMTGPKRGIELCGSIIIEFDMRIKMGGEEKDDPQLIDGASVVLDDRCMPNSAYAFTRRIYGDSGAVDITVSRLDFAVEATIEVHISEVEGSFSLCVGCFTSGLCEEIQLFKGVIIEPSALRRHVVAAVIDTWMDVKLKVGSGHSYSSDNPEHWCSFKTTNHGWTCQQIKVEFASILVKVTWSTTCFPTSF</sequence>
<feature type="domain" description="DUF6598" evidence="1">
    <location>
        <begin position="77"/>
        <end position="300"/>
    </location>
</feature>
<dbReference type="Proteomes" id="UP000251960">
    <property type="component" value="Chromosome 3"/>
</dbReference>
<evidence type="ECO:0000313" key="2">
    <source>
        <dbReference type="EMBL" id="PWZ33573.1"/>
    </source>
</evidence>
<dbReference type="ExpressionAtlas" id="A0A3L6FKT6">
    <property type="expression patterns" value="baseline and differential"/>
</dbReference>
<evidence type="ECO:0000259" key="1">
    <source>
        <dbReference type="Pfam" id="PF20241"/>
    </source>
</evidence>
<evidence type="ECO:0000313" key="3">
    <source>
        <dbReference type="Proteomes" id="UP000251960"/>
    </source>
</evidence>
<dbReference type="AlphaFoldDB" id="A0A3L6FKT6"/>